<organism evidence="5 7">
    <name type="scientific">Adineta steineri</name>
    <dbReference type="NCBI Taxonomy" id="433720"/>
    <lineage>
        <taxon>Eukaryota</taxon>
        <taxon>Metazoa</taxon>
        <taxon>Spiralia</taxon>
        <taxon>Gnathifera</taxon>
        <taxon>Rotifera</taxon>
        <taxon>Eurotatoria</taxon>
        <taxon>Bdelloidea</taxon>
        <taxon>Adinetida</taxon>
        <taxon>Adinetidae</taxon>
        <taxon>Adineta</taxon>
    </lineage>
</organism>
<dbReference type="AlphaFoldDB" id="A0A813MDK5"/>
<proteinExistence type="predicted"/>
<dbReference type="Pfam" id="PF04685">
    <property type="entry name" value="DUF608"/>
    <property type="match status" value="1"/>
</dbReference>
<dbReference type="GO" id="GO:0005975">
    <property type="term" value="P:carbohydrate metabolic process"/>
    <property type="evidence" value="ECO:0007669"/>
    <property type="project" value="InterPro"/>
</dbReference>
<dbReference type="EMBL" id="CAJOBB010000105">
    <property type="protein sequence ID" value="CAF3564248.1"/>
    <property type="molecule type" value="Genomic_DNA"/>
</dbReference>
<dbReference type="Proteomes" id="UP000663868">
    <property type="component" value="Unassembled WGS sequence"/>
</dbReference>
<evidence type="ECO:0000259" key="4">
    <source>
        <dbReference type="Pfam" id="PF14295"/>
    </source>
</evidence>
<evidence type="ECO:0000313" key="6">
    <source>
        <dbReference type="EMBL" id="CAF3564248.1"/>
    </source>
</evidence>
<feature type="signal peptide" evidence="1">
    <location>
        <begin position="1"/>
        <end position="19"/>
    </location>
</feature>
<evidence type="ECO:0000256" key="1">
    <source>
        <dbReference type="SAM" id="SignalP"/>
    </source>
</evidence>
<dbReference type="InterPro" id="IPR006775">
    <property type="entry name" value="GH116_catalytic"/>
</dbReference>
<dbReference type="EMBL" id="CAJNOE010000004">
    <property type="protein sequence ID" value="CAF0715719.1"/>
    <property type="molecule type" value="Genomic_DNA"/>
</dbReference>
<reference evidence="5" key="1">
    <citation type="submission" date="2021-02" db="EMBL/GenBank/DDBJ databases">
        <authorList>
            <person name="Nowell W R."/>
        </authorList>
    </citation>
    <scope>NUCLEOTIDE SEQUENCE</scope>
</reference>
<dbReference type="Gene3D" id="3.50.4.10">
    <property type="entry name" value="Hepatocyte Growth Factor"/>
    <property type="match status" value="2"/>
</dbReference>
<dbReference type="Pfam" id="PF12215">
    <property type="entry name" value="Glyco_hydr_116N"/>
    <property type="match status" value="1"/>
</dbReference>
<dbReference type="InterPro" id="IPR003609">
    <property type="entry name" value="Pan_app"/>
</dbReference>
<protein>
    <submittedName>
        <fullName evidence="5">Uncharacterized protein</fullName>
    </submittedName>
</protein>
<gene>
    <name evidence="5" type="ORF">IZO911_LOCUS989</name>
    <name evidence="6" type="ORF">KXQ929_LOCUS3299</name>
</gene>
<dbReference type="Pfam" id="PF14295">
    <property type="entry name" value="PAN_4"/>
    <property type="match status" value="1"/>
</dbReference>
<dbReference type="GO" id="GO:0008422">
    <property type="term" value="F:beta-glucosidase activity"/>
    <property type="evidence" value="ECO:0007669"/>
    <property type="project" value="TreeGrafter"/>
</dbReference>
<dbReference type="InterPro" id="IPR024462">
    <property type="entry name" value="GH116_N"/>
</dbReference>
<accession>A0A813MDK5</accession>
<evidence type="ECO:0000259" key="2">
    <source>
        <dbReference type="Pfam" id="PF04685"/>
    </source>
</evidence>
<dbReference type="Proteomes" id="UP000663860">
    <property type="component" value="Unassembled WGS sequence"/>
</dbReference>
<feature type="domain" description="Glycosyl-hydrolase family 116 N-terminal" evidence="3">
    <location>
        <begin position="183"/>
        <end position="506"/>
    </location>
</feature>
<keyword evidence="1" id="KW-0732">Signal</keyword>
<dbReference type="InterPro" id="IPR012341">
    <property type="entry name" value="6hp_glycosidase-like_sf"/>
</dbReference>
<feature type="domain" description="Glycosyl-hydrolase family 116 catalytic region" evidence="2">
    <location>
        <begin position="643"/>
        <end position="807"/>
    </location>
</feature>
<feature type="chain" id="PRO_5036222326" evidence="1">
    <location>
        <begin position="20"/>
        <end position="996"/>
    </location>
</feature>
<name>A0A813MDK5_9BILA</name>
<comment type="caution">
    <text evidence="5">The sequence shown here is derived from an EMBL/GenBank/DDBJ whole genome shotgun (WGS) entry which is preliminary data.</text>
</comment>
<dbReference type="InterPro" id="IPR052566">
    <property type="entry name" value="Non-lysos_glucosylceramidase"/>
</dbReference>
<evidence type="ECO:0000313" key="7">
    <source>
        <dbReference type="Proteomes" id="UP000663860"/>
    </source>
</evidence>
<sequence length="996" mass="112657">MLCVRLILLTSFLIPLINCQTIYELLNSFRFLNEGSISKSDIYEYQYEYVMYTEPENVTRERFAWVEEIARPYLYQRDPTKPLQCDSNPLLSGTDLPGADFLSIIPSSADPSLCHTLCCNYMSCAAWSYAASSPVDFNDCKRGQPCCYLKTYVPKSLDNPNIISAIMNRTFPYNHPPTGLRSAVPLGGITTGSIELRGDGTFHEWTVESQSPASGAKYGVVGDALLTIRLKNLQTNETDSRLIRTHPHHDLQGIDTIRYHGSYPVSKLELIDYTLIANMDLYAYSILKPGDLNRSMTPAIIFSLNIHNPNDYPISIDFMYNAPLSVQIDQIRLSKNILQQIASDTYIQCISLCDQNSLCASWNWQNMNNQSTCILYSDIGNNVYLNGHVSGIRGQWTYDKSGPLVLDRPGHMPSNGQYVLWPFLSPDQTMSATVDNNINNILSNFSTYGGWFQQTEIKGTGANGAVSISTILQPGEKKTLSILFAWYFPHHNWLDLPLDNYYSLLFNNVTTVGQSIGIDKDDNQLKLILKDILKLHNVYFNSSLPNYLVDSLINSASHMRSAMYFSNGDWRQWEAYDCNDVDSVHNDHQRHIPYILYFPETEKNKMYTWAKYQQADGMIQETFTVGCMGDTVPYDQHGGRNMGDVTTIFILETLELYRWTNDFNFLKDMYPHVVAGIQWQLSVSTEFGLPEHLECTYDIPNMSQYPTTTFNSFMHLAALRACMELALIMNDTNTYNQCYEPFIRANKQIDQLLWYNDTIDTGYFLAYTGGAGEKAIFTDALYGQVLAFTYGLGPLYNISIMKKHLESEVRLADTPYGLRMLTGREPLTNPQDNSIWMGASQDWSVLNLWFNMDPDSALIQSEKGLNLVRQTLNDQWNVHGLYAADGYGIGGKPWVTSHYGFHMVLWHLPFALSGQYTDLAKGILLFSPKLRSPFILPVLIPNIFGTISSTPLLNGQSTYTFTLTIGKLSLNTLAINNAKYPSTVNLIAGQSIQWSG</sequence>
<dbReference type="PANTHER" id="PTHR12654">
    <property type="entry name" value="BILE ACID BETA-GLUCOSIDASE-RELATED"/>
    <property type="match status" value="1"/>
</dbReference>
<dbReference type="InterPro" id="IPR008928">
    <property type="entry name" value="6-hairpin_glycosidase_sf"/>
</dbReference>
<evidence type="ECO:0000259" key="3">
    <source>
        <dbReference type="Pfam" id="PF12215"/>
    </source>
</evidence>
<evidence type="ECO:0000313" key="5">
    <source>
        <dbReference type="EMBL" id="CAF0715719.1"/>
    </source>
</evidence>
<dbReference type="Gene3D" id="1.50.10.10">
    <property type="match status" value="1"/>
</dbReference>
<dbReference type="SUPFAM" id="SSF48208">
    <property type="entry name" value="Six-hairpin glycosidases"/>
    <property type="match status" value="1"/>
</dbReference>
<dbReference type="PANTHER" id="PTHR12654:SF0">
    <property type="entry name" value="NON-LYSOSOMAL GLUCOSYLCERAMIDASE"/>
    <property type="match status" value="1"/>
</dbReference>
<feature type="domain" description="Apple" evidence="4">
    <location>
        <begin position="94"/>
        <end position="150"/>
    </location>
</feature>